<dbReference type="NCBIfam" id="TIGR01614">
    <property type="entry name" value="PME_inhib"/>
    <property type="match status" value="1"/>
</dbReference>
<sequence>MASPISCLSILVIPLLVTSLFYHVSNADRTLIESKCENSTNNSFCLSALVSDPQSSTSNLYMLGIITTDLNLKVFEEADSRIPNLLDSLIDSLDRSQLSNCQTNLTDAHETMKAARNTAGEQSYMEESNLLLVVFSNISHCKSQYEDPLICESPISDLTSQMMDLFNISSVIIAMIDSS</sequence>
<dbReference type="PANTHER" id="PTHR36710">
    <property type="entry name" value="PECTINESTERASE INHIBITOR-LIKE"/>
    <property type="match status" value="1"/>
</dbReference>
<evidence type="ECO:0000259" key="5">
    <source>
        <dbReference type="SMART" id="SM00856"/>
    </source>
</evidence>
<dbReference type="PANTHER" id="PTHR36710:SF18">
    <property type="entry name" value="PECTINESTERASE INHIBITOR 5-RELATED"/>
    <property type="match status" value="1"/>
</dbReference>
<name>A0AAN7G1Z4_QUERU</name>
<protein>
    <recommendedName>
        <fullName evidence="5">Pectinesterase inhibitor domain-containing protein</fullName>
    </recommendedName>
</protein>
<keyword evidence="1 4" id="KW-0732">Signal</keyword>
<organism evidence="6 7">
    <name type="scientific">Quercus rubra</name>
    <name type="common">Northern red oak</name>
    <name type="synonym">Quercus borealis</name>
    <dbReference type="NCBI Taxonomy" id="3512"/>
    <lineage>
        <taxon>Eukaryota</taxon>
        <taxon>Viridiplantae</taxon>
        <taxon>Streptophyta</taxon>
        <taxon>Embryophyta</taxon>
        <taxon>Tracheophyta</taxon>
        <taxon>Spermatophyta</taxon>
        <taxon>Magnoliopsida</taxon>
        <taxon>eudicotyledons</taxon>
        <taxon>Gunneridae</taxon>
        <taxon>Pentapetalae</taxon>
        <taxon>rosids</taxon>
        <taxon>fabids</taxon>
        <taxon>Fagales</taxon>
        <taxon>Fagaceae</taxon>
        <taxon>Quercus</taxon>
    </lineage>
</organism>
<feature type="chain" id="PRO_5042830471" description="Pectinesterase inhibitor domain-containing protein" evidence="4">
    <location>
        <begin position="28"/>
        <end position="179"/>
    </location>
</feature>
<dbReference type="InterPro" id="IPR006501">
    <property type="entry name" value="Pectinesterase_inhib_dom"/>
</dbReference>
<dbReference type="Gene3D" id="1.20.140.40">
    <property type="entry name" value="Invertase/pectin methylesterase inhibitor family protein"/>
    <property type="match status" value="1"/>
</dbReference>
<dbReference type="SUPFAM" id="SSF101148">
    <property type="entry name" value="Plant invertase/pectin methylesterase inhibitor"/>
    <property type="match status" value="1"/>
</dbReference>
<comment type="caution">
    <text evidence="6">The sequence shown here is derived from an EMBL/GenBank/DDBJ whole genome shotgun (WGS) entry which is preliminary data.</text>
</comment>
<keyword evidence="2" id="KW-1015">Disulfide bond</keyword>
<dbReference type="AlphaFoldDB" id="A0AAN7G1Z4"/>
<feature type="domain" description="Pectinesterase inhibitor" evidence="5">
    <location>
        <begin position="27"/>
        <end position="175"/>
    </location>
</feature>
<evidence type="ECO:0000256" key="3">
    <source>
        <dbReference type="ARBA" id="ARBA00038471"/>
    </source>
</evidence>
<dbReference type="InterPro" id="IPR035513">
    <property type="entry name" value="Invertase/methylesterase_inhib"/>
</dbReference>
<dbReference type="SMART" id="SM00856">
    <property type="entry name" value="PMEI"/>
    <property type="match status" value="1"/>
</dbReference>
<feature type="signal peptide" evidence="4">
    <location>
        <begin position="1"/>
        <end position="27"/>
    </location>
</feature>
<evidence type="ECO:0000313" key="7">
    <source>
        <dbReference type="Proteomes" id="UP001324115"/>
    </source>
</evidence>
<comment type="similarity">
    <text evidence="3">Belongs to the PMEI family.</text>
</comment>
<evidence type="ECO:0000313" key="6">
    <source>
        <dbReference type="EMBL" id="KAK4600574.1"/>
    </source>
</evidence>
<dbReference type="InterPro" id="IPR052421">
    <property type="entry name" value="PCW_Enzyme_Inhibitor"/>
</dbReference>
<dbReference type="GO" id="GO:0004857">
    <property type="term" value="F:enzyme inhibitor activity"/>
    <property type="evidence" value="ECO:0007669"/>
    <property type="project" value="InterPro"/>
</dbReference>
<evidence type="ECO:0000256" key="2">
    <source>
        <dbReference type="ARBA" id="ARBA00023157"/>
    </source>
</evidence>
<dbReference type="Proteomes" id="UP001324115">
    <property type="component" value="Unassembled WGS sequence"/>
</dbReference>
<gene>
    <name evidence="6" type="ORF">RGQ29_010287</name>
</gene>
<evidence type="ECO:0000256" key="4">
    <source>
        <dbReference type="SAM" id="SignalP"/>
    </source>
</evidence>
<accession>A0AAN7G1Z4</accession>
<evidence type="ECO:0000256" key="1">
    <source>
        <dbReference type="ARBA" id="ARBA00022729"/>
    </source>
</evidence>
<proteinExistence type="inferred from homology"/>
<dbReference type="Pfam" id="PF04043">
    <property type="entry name" value="PMEI"/>
    <property type="match status" value="1"/>
</dbReference>
<reference evidence="6 7" key="1">
    <citation type="journal article" date="2023" name="G3 (Bethesda)">
        <title>A haplotype-resolved chromosome-scale genome for Quercus rubra L. provides insights into the genetics of adaptive traits for red oak species.</title>
        <authorList>
            <person name="Kapoor B."/>
            <person name="Jenkins J."/>
            <person name="Schmutz J."/>
            <person name="Zhebentyayeva T."/>
            <person name="Kuelheim C."/>
            <person name="Coggeshall M."/>
            <person name="Heim C."/>
            <person name="Lasky J.R."/>
            <person name="Leites L."/>
            <person name="Islam-Faridi N."/>
            <person name="Romero-Severson J."/>
            <person name="DeLeo V.L."/>
            <person name="Lucas S.M."/>
            <person name="Lazic D."/>
            <person name="Gailing O."/>
            <person name="Carlson J."/>
            <person name="Staton M."/>
        </authorList>
    </citation>
    <scope>NUCLEOTIDE SEQUENCE [LARGE SCALE GENOMIC DNA]</scope>
    <source>
        <strain evidence="6">Pseudo-F2</strain>
    </source>
</reference>
<keyword evidence="7" id="KW-1185">Reference proteome</keyword>
<dbReference type="EMBL" id="JAXUIC010000002">
    <property type="protein sequence ID" value="KAK4600574.1"/>
    <property type="molecule type" value="Genomic_DNA"/>
</dbReference>